<feature type="domain" description="TonB C-terminal" evidence="10">
    <location>
        <begin position="192"/>
        <end position="270"/>
    </location>
</feature>
<dbReference type="SUPFAM" id="SSF74653">
    <property type="entry name" value="TolA/TonB C-terminal domain"/>
    <property type="match status" value="1"/>
</dbReference>
<dbReference type="RefSeq" id="WP_044163382.1">
    <property type="nucleotide sequence ID" value="NZ_JACIER010000005.1"/>
</dbReference>
<keyword evidence="7" id="KW-0653">Protein transport</keyword>
<dbReference type="GO" id="GO:0031992">
    <property type="term" value="F:energy transducer activity"/>
    <property type="evidence" value="ECO:0007669"/>
    <property type="project" value="TreeGrafter"/>
</dbReference>
<evidence type="ECO:0000256" key="6">
    <source>
        <dbReference type="ARBA" id="ARBA00022692"/>
    </source>
</evidence>
<dbReference type="InterPro" id="IPR037682">
    <property type="entry name" value="TonB_C"/>
</dbReference>
<organism evidence="11 12">
    <name type="scientific">Bacteroides reticulotermitis</name>
    <dbReference type="NCBI Taxonomy" id="1133319"/>
    <lineage>
        <taxon>Bacteria</taxon>
        <taxon>Pseudomonadati</taxon>
        <taxon>Bacteroidota</taxon>
        <taxon>Bacteroidia</taxon>
        <taxon>Bacteroidales</taxon>
        <taxon>Bacteroidaceae</taxon>
        <taxon>Bacteroides</taxon>
    </lineage>
</organism>
<evidence type="ECO:0000256" key="9">
    <source>
        <dbReference type="ARBA" id="ARBA00023136"/>
    </source>
</evidence>
<keyword evidence="3" id="KW-0813">Transport</keyword>
<dbReference type="GO" id="GO:0055085">
    <property type="term" value="P:transmembrane transport"/>
    <property type="evidence" value="ECO:0007669"/>
    <property type="project" value="InterPro"/>
</dbReference>
<evidence type="ECO:0000313" key="12">
    <source>
        <dbReference type="Proteomes" id="UP000560658"/>
    </source>
</evidence>
<sequence>MRRGKQTCRILKEIRRQIAVANDIDFITSECQYQGDCLGTCPKCEAEVRYLEQQLEHKQVRGKAITVLGISAGVIAAASLTACGSSSNKGNEINAIPNEITTPVTEEPTPLLGDSIPPKDSIKVRTTTIGFIAPVIADEIDTESDEIVSGLLPTEEIIPDEAVIQDIVDLPEVWAQFPGGMSELMNFIAANIIYPQELAQGEISMQGRVIIEMIIDKEGDIVQSKIIRGIHPLLDKEALRVVQLMPKWKPGLVDGQPVLSKFTIPIVFKL</sequence>
<reference evidence="11" key="1">
    <citation type="submission" date="2020-08" db="EMBL/GenBank/DDBJ databases">
        <title>Genomic Encyclopedia of Type Strains, Phase IV (KMG-IV): sequencing the most valuable type-strain genomes for metagenomic binning, comparative biology and taxonomic classification.</title>
        <authorList>
            <person name="Goeker M."/>
        </authorList>
    </citation>
    <scope>NUCLEOTIDE SEQUENCE [LARGE SCALE GENOMIC DNA]</scope>
    <source>
        <strain evidence="11">DSM 105720</strain>
    </source>
</reference>
<keyword evidence="5" id="KW-0997">Cell inner membrane</keyword>
<dbReference type="InterPro" id="IPR006260">
    <property type="entry name" value="TonB/TolA_C"/>
</dbReference>
<comment type="subcellular location">
    <subcellularLocation>
        <location evidence="1">Cell inner membrane</location>
        <topology evidence="1">Single-pass membrane protein</topology>
        <orientation evidence="1">Periplasmic side</orientation>
    </subcellularLocation>
</comment>
<dbReference type="NCBIfam" id="TIGR01352">
    <property type="entry name" value="tonB_Cterm"/>
    <property type="match status" value="1"/>
</dbReference>
<evidence type="ECO:0000256" key="4">
    <source>
        <dbReference type="ARBA" id="ARBA00022475"/>
    </source>
</evidence>
<accession>A0A840D2B5</accession>
<dbReference type="EMBL" id="JACIER010000005">
    <property type="protein sequence ID" value="MBB4043714.1"/>
    <property type="molecule type" value="Genomic_DNA"/>
</dbReference>
<dbReference type="Gene3D" id="3.30.1150.10">
    <property type="match status" value="1"/>
</dbReference>
<keyword evidence="8" id="KW-1133">Transmembrane helix</keyword>
<evidence type="ECO:0000256" key="1">
    <source>
        <dbReference type="ARBA" id="ARBA00004383"/>
    </source>
</evidence>
<gene>
    <name evidence="11" type="ORF">GGR06_001500</name>
</gene>
<evidence type="ECO:0000259" key="10">
    <source>
        <dbReference type="Pfam" id="PF03544"/>
    </source>
</evidence>
<evidence type="ECO:0000256" key="2">
    <source>
        <dbReference type="ARBA" id="ARBA00006555"/>
    </source>
</evidence>
<dbReference type="PANTHER" id="PTHR33446:SF2">
    <property type="entry name" value="PROTEIN TONB"/>
    <property type="match status" value="1"/>
</dbReference>
<evidence type="ECO:0000256" key="7">
    <source>
        <dbReference type="ARBA" id="ARBA00022927"/>
    </source>
</evidence>
<evidence type="ECO:0000256" key="8">
    <source>
        <dbReference type="ARBA" id="ARBA00022989"/>
    </source>
</evidence>
<name>A0A840D2B5_9BACE</name>
<keyword evidence="6" id="KW-0812">Transmembrane</keyword>
<comment type="similarity">
    <text evidence="2">Belongs to the TonB family.</text>
</comment>
<protein>
    <submittedName>
        <fullName evidence="11">TonB family protein</fullName>
    </submittedName>
</protein>
<keyword evidence="12" id="KW-1185">Reference proteome</keyword>
<comment type="caution">
    <text evidence="11">The sequence shown here is derived from an EMBL/GenBank/DDBJ whole genome shotgun (WGS) entry which is preliminary data.</text>
</comment>
<dbReference type="Proteomes" id="UP000560658">
    <property type="component" value="Unassembled WGS sequence"/>
</dbReference>
<evidence type="ECO:0000313" key="11">
    <source>
        <dbReference type="EMBL" id="MBB4043714.1"/>
    </source>
</evidence>
<evidence type="ECO:0000256" key="5">
    <source>
        <dbReference type="ARBA" id="ARBA00022519"/>
    </source>
</evidence>
<dbReference type="GO" id="GO:0015031">
    <property type="term" value="P:protein transport"/>
    <property type="evidence" value="ECO:0007669"/>
    <property type="project" value="UniProtKB-KW"/>
</dbReference>
<dbReference type="PANTHER" id="PTHR33446">
    <property type="entry name" value="PROTEIN TONB-RELATED"/>
    <property type="match status" value="1"/>
</dbReference>
<evidence type="ECO:0000256" key="3">
    <source>
        <dbReference type="ARBA" id="ARBA00022448"/>
    </source>
</evidence>
<keyword evidence="9" id="KW-0472">Membrane</keyword>
<proteinExistence type="inferred from homology"/>
<dbReference type="AlphaFoldDB" id="A0A840D2B5"/>
<dbReference type="GO" id="GO:0098797">
    <property type="term" value="C:plasma membrane protein complex"/>
    <property type="evidence" value="ECO:0007669"/>
    <property type="project" value="TreeGrafter"/>
</dbReference>
<dbReference type="Pfam" id="PF03544">
    <property type="entry name" value="TonB_C"/>
    <property type="match status" value="1"/>
</dbReference>
<keyword evidence="4" id="KW-1003">Cell membrane</keyword>
<dbReference type="InterPro" id="IPR051045">
    <property type="entry name" value="TonB-dependent_transducer"/>
</dbReference>